<feature type="chain" id="PRO_5047000349" description="C-type lectin domain-containing protein" evidence="1">
    <location>
        <begin position="25"/>
        <end position="65"/>
    </location>
</feature>
<dbReference type="Gene3D" id="3.10.100.10">
    <property type="entry name" value="Mannose-Binding Protein A, subunit A"/>
    <property type="match status" value="1"/>
</dbReference>
<organism evidence="3 4">
    <name type="scientific">Periophthalmus magnuspinnatus</name>
    <dbReference type="NCBI Taxonomy" id="409849"/>
    <lineage>
        <taxon>Eukaryota</taxon>
        <taxon>Metazoa</taxon>
        <taxon>Chordata</taxon>
        <taxon>Craniata</taxon>
        <taxon>Vertebrata</taxon>
        <taxon>Euteleostomi</taxon>
        <taxon>Actinopterygii</taxon>
        <taxon>Neopterygii</taxon>
        <taxon>Teleostei</taxon>
        <taxon>Neoteleostei</taxon>
        <taxon>Acanthomorphata</taxon>
        <taxon>Gobiaria</taxon>
        <taxon>Gobiiformes</taxon>
        <taxon>Gobioidei</taxon>
        <taxon>Gobiidae</taxon>
        <taxon>Oxudercinae</taxon>
        <taxon>Periophthalmus</taxon>
    </lineage>
</organism>
<reference evidence="3" key="2">
    <citation type="submission" date="2025-09" db="UniProtKB">
        <authorList>
            <consortium name="Ensembl"/>
        </authorList>
    </citation>
    <scope>IDENTIFICATION</scope>
</reference>
<evidence type="ECO:0000256" key="1">
    <source>
        <dbReference type="SAM" id="SignalP"/>
    </source>
</evidence>
<sequence>MFNCWFWFLRSLIWLLRYWGPGEPSMNLENEDCVESRFFEVEHTWNDLKCEDINFWISNQPCPGG</sequence>
<feature type="signal peptide" evidence="1">
    <location>
        <begin position="1"/>
        <end position="24"/>
    </location>
</feature>
<proteinExistence type="predicted"/>
<name>A0A3B4AHP7_9GOBI</name>
<evidence type="ECO:0000313" key="3">
    <source>
        <dbReference type="Ensembl" id="ENSPMGP00000015996.1"/>
    </source>
</evidence>
<protein>
    <recommendedName>
        <fullName evidence="2">C-type lectin domain-containing protein</fullName>
    </recommendedName>
</protein>
<evidence type="ECO:0000313" key="4">
    <source>
        <dbReference type="Proteomes" id="UP000261520"/>
    </source>
</evidence>
<dbReference type="Proteomes" id="UP000261520">
    <property type="component" value="Unplaced"/>
</dbReference>
<dbReference type="SUPFAM" id="SSF56436">
    <property type="entry name" value="C-type lectin-like"/>
    <property type="match status" value="1"/>
</dbReference>
<dbReference type="AlphaFoldDB" id="A0A3B4AHP7"/>
<feature type="domain" description="C-type lectin" evidence="2">
    <location>
        <begin position="5"/>
        <end position="59"/>
    </location>
</feature>
<keyword evidence="1" id="KW-0732">Signal</keyword>
<dbReference type="InterPro" id="IPR016186">
    <property type="entry name" value="C-type_lectin-like/link_sf"/>
</dbReference>
<evidence type="ECO:0000259" key="2">
    <source>
        <dbReference type="PROSITE" id="PS50041"/>
    </source>
</evidence>
<dbReference type="InterPro" id="IPR001304">
    <property type="entry name" value="C-type_lectin-like"/>
</dbReference>
<dbReference type="PROSITE" id="PS50041">
    <property type="entry name" value="C_TYPE_LECTIN_2"/>
    <property type="match status" value="1"/>
</dbReference>
<dbReference type="InterPro" id="IPR016187">
    <property type="entry name" value="CTDL_fold"/>
</dbReference>
<reference evidence="3" key="1">
    <citation type="submission" date="2025-08" db="UniProtKB">
        <authorList>
            <consortium name="Ensembl"/>
        </authorList>
    </citation>
    <scope>IDENTIFICATION</scope>
</reference>
<dbReference type="Ensembl" id="ENSPMGT00000017065.1">
    <property type="protein sequence ID" value="ENSPMGP00000015996.1"/>
    <property type="gene ID" value="ENSPMGG00000013124.1"/>
</dbReference>
<keyword evidence="4" id="KW-1185">Reference proteome</keyword>
<accession>A0A3B4AHP7</accession>